<accession>E2ATN3</accession>
<dbReference type="InterPro" id="IPR059023">
    <property type="entry name" value="RNA_hel_CTD"/>
</dbReference>
<proteinExistence type="inferred from homology"/>
<dbReference type="Pfam" id="PF05773">
    <property type="entry name" value="RWD"/>
    <property type="match status" value="1"/>
</dbReference>
<dbReference type="AlphaFoldDB" id="E2ATN3"/>
<evidence type="ECO:0000313" key="21">
    <source>
        <dbReference type="Proteomes" id="UP000000311"/>
    </source>
</evidence>
<dbReference type="EMBL" id="GL442629">
    <property type="protein sequence ID" value="EFN63229.1"/>
    <property type="molecule type" value="Genomic_DNA"/>
</dbReference>
<dbReference type="OMA" id="PERVYVQ"/>
<evidence type="ECO:0000313" key="20">
    <source>
        <dbReference type="EMBL" id="EFN63229.1"/>
    </source>
</evidence>
<dbReference type="Pfam" id="PF04408">
    <property type="entry name" value="WHD_HA2"/>
    <property type="match status" value="1"/>
</dbReference>
<dbReference type="Pfam" id="PF07717">
    <property type="entry name" value="OB_NTP_bind"/>
    <property type="match status" value="1"/>
</dbReference>
<dbReference type="SMART" id="SM00490">
    <property type="entry name" value="HELICc"/>
    <property type="match status" value="1"/>
</dbReference>
<dbReference type="STRING" id="104421.E2ATN3"/>
<dbReference type="GO" id="GO:0008270">
    <property type="term" value="F:zinc ion binding"/>
    <property type="evidence" value="ECO:0007669"/>
    <property type="project" value="UniProtKB-KW"/>
</dbReference>
<feature type="domain" description="C3H1-type" evidence="17">
    <location>
        <begin position="240"/>
        <end position="267"/>
    </location>
</feature>
<evidence type="ECO:0000259" key="18">
    <source>
        <dbReference type="PROSITE" id="PS51192"/>
    </source>
</evidence>
<dbReference type="InterPro" id="IPR006575">
    <property type="entry name" value="RWD_dom"/>
</dbReference>
<dbReference type="PANTHER" id="PTHR18934:SF145">
    <property type="entry name" value="ATP-DEPENDENT RNA HELICASE DHX57-RELATED"/>
    <property type="match status" value="1"/>
</dbReference>
<evidence type="ECO:0000256" key="14">
    <source>
        <dbReference type="ARBA" id="ARBA00083389"/>
    </source>
</evidence>
<dbReference type="Proteomes" id="UP000000311">
    <property type="component" value="Unassembled WGS sequence"/>
</dbReference>
<evidence type="ECO:0000256" key="5">
    <source>
        <dbReference type="ARBA" id="ARBA00022771"/>
    </source>
</evidence>
<dbReference type="FunFam" id="3.40.50.300:FF:000284">
    <property type="entry name" value="probable ATP-dependent RNA helicase YTHDC2"/>
    <property type="match status" value="1"/>
</dbReference>
<evidence type="ECO:0000259" key="17">
    <source>
        <dbReference type="PROSITE" id="PS50103"/>
    </source>
</evidence>
<evidence type="ECO:0000256" key="1">
    <source>
        <dbReference type="ARBA" id="ARBA00008792"/>
    </source>
</evidence>
<dbReference type="GO" id="GO:0016787">
    <property type="term" value="F:hydrolase activity"/>
    <property type="evidence" value="ECO:0007669"/>
    <property type="project" value="UniProtKB-KW"/>
</dbReference>
<dbReference type="Gene3D" id="3.10.110.10">
    <property type="entry name" value="Ubiquitin Conjugating Enzyme"/>
    <property type="match status" value="1"/>
</dbReference>
<dbReference type="InterPro" id="IPR011545">
    <property type="entry name" value="DEAD/DEAH_box_helicase_dom"/>
</dbReference>
<dbReference type="SUPFAM" id="SSF54495">
    <property type="entry name" value="UBC-like"/>
    <property type="match status" value="1"/>
</dbReference>
<dbReference type="CDD" id="cd23825">
    <property type="entry name" value="RWD_DHX57"/>
    <property type="match status" value="1"/>
</dbReference>
<name>E2ATN3_CAMFO</name>
<dbReference type="Gene3D" id="1.20.120.1080">
    <property type="match status" value="1"/>
</dbReference>
<evidence type="ECO:0000256" key="2">
    <source>
        <dbReference type="ARBA" id="ARBA00012552"/>
    </source>
</evidence>
<evidence type="ECO:0000256" key="6">
    <source>
        <dbReference type="ARBA" id="ARBA00022801"/>
    </source>
</evidence>
<evidence type="ECO:0000259" key="19">
    <source>
        <dbReference type="PROSITE" id="PS51194"/>
    </source>
</evidence>
<dbReference type="Pfam" id="PF26026">
    <property type="entry name" value="RNA_hel_CTD"/>
    <property type="match status" value="1"/>
</dbReference>
<dbReference type="CDD" id="cd18791">
    <property type="entry name" value="SF2_C_RHA"/>
    <property type="match status" value="1"/>
</dbReference>
<evidence type="ECO:0000256" key="10">
    <source>
        <dbReference type="ARBA" id="ARBA00023054"/>
    </source>
</evidence>
<evidence type="ECO:0000256" key="9">
    <source>
        <dbReference type="ARBA" id="ARBA00022840"/>
    </source>
</evidence>
<dbReference type="PROSITE" id="PS51192">
    <property type="entry name" value="HELICASE_ATP_BIND_1"/>
    <property type="match status" value="1"/>
</dbReference>
<feature type="zinc finger region" description="C3H1-type" evidence="15">
    <location>
        <begin position="240"/>
        <end position="267"/>
    </location>
</feature>
<dbReference type="PANTHER" id="PTHR18934">
    <property type="entry name" value="ATP-DEPENDENT RNA HELICASE"/>
    <property type="match status" value="1"/>
</dbReference>
<dbReference type="EC" id="3.6.4.13" evidence="2"/>
<keyword evidence="7 20" id="KW-0347">Helicase</keyword>
<dbReference type="InterPro" id="IPR027417">
    <property type="entry name" value="P-loop_NTPase"/>
</dbReference>
<dbReference type="SMART" id="SM00847">
    <property type="entry name" value="HA2"/>
    <property type="match status" value="1"/>
</dbReference>
<dbReference type="InParanoid" id="E2ATN3"/>
<protein>
    <recommendedName>
        <fullName evidence="13">Putative ATP-dependent RNA helicase DHX57</fullName>
        <ecNumber evidence="2">3.6.4.13</ecNumber>
    </recommendedName>
    <alternativeName>
        <fullName evidence="14">DEAH box protein 57</fullName>
    </alternativeName>
</protein>
<dbReference type="GO" id="GO:0003724">
    <property type="term" value="F:RNA helicase activity"/>
    <property type="evidence" value="ECO:0007669"/>
    <property type="project" value="UniProtKB-EC"/>
</dbReference>
<feature type="domain" description="Helicase ATP-binding" evidence="18">
    <location>
        <begin position="441"/>
        <end position="612"/>
    </location>
</feature>
<dbReference type="KEGG" id="cfo:105255904"/>
<sequence>MDYHSKQLMEDDVLETKNISKTNTSASVKSNKEKDVKSTNSSLSFSDKFKVEMQILKLSEESEQQLYDSLMHIYGNNFKLADTTELVDKTSNLDKQYWMEQGNLVVKGIIDYSSKDTTLKTQDQITQQFATSKLESYGFHISHCIQALTYTKGNLGKSLELLFYKYYGIENIQKNKNLDIPDAVELLERQQEEKVALESIYGDAFLEKIKNSIWIVQLKLDYLTNGKQIEPVAKKPEEKKPEKKVCQLFIHNKCRFKDKCRFLHQLPQKVSNVPILKDSYFTLEIRFPEGCKYPYEPPYFYFYKNNEIFPRLKCLRIARRLHNEALLLSLDGIPSIFSIISLLENEYEIKTYLEEDKEQFLHQYEALCPKKQKEEKEEELASHYKLGSTSKRNRDISYEQIIEEDDLIAISFRDKQKNPNYIKMQKTRKKLPAWLKTSEILKIIRENQIVIISGETGCGKSTQVPQFILDDWIINRSQSENTSHINIICTQPRRISAIGVAKRVAAERDESIGNTIGYQIRLESKMSSKTRLTFCTMGILLQRLSGNLELSDVTHVIVDEVHERSAESDFLLMLLKELLPKRPSLKIILMSATLKADIFSSYFGKVPVLNIPGKTFPVEQIFLEDALEKTKYVLEENTQFTRKIKYDWDQFEIDLEMAKLKIGELCNDTPKESIQDENLTLMQLISRYPGCSKQTYKNLYIMDQEKINFELIEKTLEWVVFGKHVYPKTGSILVFLPGMSDILALKNQLHNNNNFSPKNKKFLIVSLHSSLSNEEQNLVFKKTGEDVRKIVLSTNLAETSITIDDCVFVIDTGKMKETRFNSNQNMASLDTCWISRANAVQRMGRSGRVMPGVCIHLYTSCRFKYHFGAQPIPEILRIPLEPLLLHIQLMHKGKKVDLYDILGKMIEPPTIDNIKSAIIRLQDVGAFNSEPVLTPLGHHLAKLPVNVRIGKLILYGAIFCCLDSALTIAACLSHKSPFNVPIDMINKIDPKKNFFTAESDQLTVLNAYKKWLATCSRSTYAGKVFADKNYLSIQTLHHLADIKYQFLELLVSIGFAPIDLPKKKPKIDNILEITGAELNVNNENYKLLQGLLCAALYPNIVKVFTPGKSFQAQSTGMIPMRPKPNELKFKTRHDGFVKIHPSSVNFHVGHFINPYLVFQEKFKTSQVFIKEVSMIPILSLILFSSYELRTEMHDGRYMLSLDDGWIMFAMESHNVGLLLQRMRIELAKLLEQKMQDPLLNLLNHQQGKKIICTIVNIVTKE</sequence>
<dbReference type="PROSITE" id="PS51194">
    <property type="entry name" value="HELICASE_CTER"/>
    <property type="match status" value="1"/>
</dbReference>
<dbReference type="FunCoup" id="E2ATN3">
    <property type="interactions" value="1388"/>
</dbReference>
<keyword evidence="9" id="KW-0067">ATP-binding</keyword>
<comment type="function">
    <text evidence="12">Probable ATP-binding RNA helicase.</text>
</comment>
<dbReference type="InterPro" id="IPR007502">
    <property type="entry name" value="Helicase-assoc_dom"/>
</dbReference>
<comment type="similarity">
    <text evidence="1">Belongs to the DEAD box helicase family. DEAH subfamily.</text>
</comment>
<evidence type="ECO:0000259" key="16">
    <source>
        <dbReference type="PROSITE" id="PS50030"/>
    </source>
</evidence>
<keyword evidence="3 15" id="KW-0479">Metal-binding</keyword>
<gene>
    <name evidence="20" type="ORF">EAG_15214</name>
</gene>
<dbReference type="FunFam" id="3.40.50.300:FF:000325">
    <property type="entry name" value="ATP-dependent RNA helicase DHX29"/>
    <property type="match status" value="1"/>
</dbReference>
<keyword evidence="6" id="KW-0378">Hydrolase</keyword>
<evidence type="ECO:0000256" key="7">
    <source>
        <dbReference type="ARBA" id="ARBA00022806"/>
    </source>
</evidence>
<dbReference type="SUPFAM" id="SSF52540">
    <property type="entry name" value="P-loop containing nucleoside triphosphate hydrolases"/>
    <property type="match status" value="1"/>
</dbReference>
<dbReference type="InterPro" id="IPR015940">
    <property type="entry name" value="UBA"/>
</dbReference>
<dbReference type="OrthoDB" id="5600252at2759"/>
<evidence type="ECO:0000256" key="15">
    <source>
        <dbReference type="PROSITE-ProRule" id="PRU00723"/>
    </source>
</evidence>
<dbReference type="InterPro" id="IPR014001">
    <property type="entry name" value="Helicase_ATP-bd"/>
</dbReference>
<evidence type="ECO:0000256" key="13">
    <source>
        <dbReference type="ARBA" id="ARBA00071682"/>
    </source>
</evidence>
<evidence type="ECO:0000256" key="3">
    <source>
        <dbReference type="ARBA" id="ARBA00022723"/>
    </source>
</evidence>
<dbReference type="Pfam" id="PF21010">
    <property type="entry name" value="HA2_C"/>
    <property type="match status" value="1"/>
</dbReference>
<dbReference type="Gene3D" id="3.40.50.300">
    <property type="entry name" value="P-loop containing nucleotide triphosphate hydrolases"/>
    <property type="match status" value="2"/>
</dbReference>
<dbReference type="InterPro" id="IPR048333">
    <property type="entry name" value="HA2_WH"/>
</dbReference>
<dbReference type="InterPro" id="IPR016135">
    <property type="entry name" value="UBQ-conjugating_enzyme/RWD"/>
</dbReference>
<evidence type="ECO:0000256" key="8">
    <source>
        <dbReference type="ARBA" id="ARBA00022833"/>
    </source>
</evidence>
<dbReference type="PROSITE" id="PS50103">
    <property type="entry name" value="ZF_C3H1"/>
    <property type="match status" value="1"/>
</dbReference>
<dbReference type="GO" id="GO:0003723">
    <property type="term" value="F:RNA binding"/>
    <property type="evidence" value="ECO:0007669"/>
    <property type="project" value="TreeGrafter"/>
</dbReference>
<keyword evidence="5 15" id="KW-0863">Zinc-finger</keyword>
<dbReference type="GO" id="GO:0005524">
    <property type="term" value="F:ATP binding"/>
    <property type="evidence" value="ECO:0007669"/>
    <property type="project" value="UniProtKB-KW"/>
</dbReference>
<comment type="catalytic activity">
    <reaction evidence="11">
        <text>ATP + H2O = ADP + phosphate + H(+)</text>
        <dbReference type="Rhea" id="RHEA:13065"/>
        <dbReference type="ChEBI" id="CHEBI:15377"/>
        <dbReference type="ChEBI" id="CHEBI:15378"/>
        <dbReference type="ChEBI" id="CHEBI:30616"/>
        <dbReference type="ChEBI" id="CHEBI:43474"/>
        <dbReference type="ChEBI" id="CHEBI:456216"/>
        <dbReference type="EC" id="3.6.4.13"/>
    </reaction>
</comment>
<dbReference type="Pfam" id="PF00270">
    <property type="entry name" value="DEAD"/>
    <property type="match status" value="1"/>
</dbReference>
<keyword evidence="21" id="KW-1185">Reference proteome</keyword>
<dbReference type="InterPro" id="IPR001650">
    <property type="entry name" value="Helicase_C-like"/>
</dbReference>
<dbReference type="FunFam" id="1.20.120.1080:FF:000002">
    <property type="entry name" value="Putative ATP-dependent RNA helicase DHX36"/>
    <property type="match status" value="1"/>
</dbReference>
<keyword evidence="8 15" id="KW-0862">Zinc</keyword>
<organism evidence="21">
    <name type="scientific">Camponotus floridanus</name>
    <name type="common">Florida carpenter ant</name>
    <dbReference type="NCBI Taxonomy" id="104421"/>
    <lineage>
        <taxon>Eukaryota</taxon>
        <taxon>Metazoa</taxon>
        <taxon>Ecdysozoa</taxon>
        <taxon>Arthropoda</taxon>
        <taxon>Hexapoda</taxon>
        <taxon>Insecta</taxon>
        <taxon>Pterygota</taxon>
        <taxon>Neoptera</taxon>
        <taxon>Endopterygota</taxon>
        <taxon>Hymenoptera</taxon>
        <taxon>Apocrita</taxon>
        <taxon>Aculeata</taxon>
        <taxon>Formicoidea</taxon>
        <taxon>Formicidae</taxon>
        <taxon>Formicinae</taxon>
        <taxon>Camponotus</taxon>
    </lineage>
</organism>
<evidence type="ECO:0000256" key="11">
    <source>
        <dbReference type="ARBA" id="ARBA00047984"/>
    </source>
</evidence>
<dbReference type="PROSITE" id="PS50030">
    <property type="entry name" value="UBA"/>
    <property type="match status" value="1"/>
</dbReference>
<dbReference type="SMART" id="SM00487">
    <property type="entry name" value="DEXDc"/>
    <property type="match status" value="1"/>
</dbReference>
<keyword evidence="4" id="KW-0547">Nucleotide-binding</keyword>
<feature type="domain" description="UBA" evidence="16">
    <location>
        <begin position="124"/>
        <end position="165"/>
    </location>
</feature>
<evidence type="ECO:0000256" key="12">
    <source>
        <dbReference type="ARBA" id="ARBA00057709"/>
    </source>
</evidence>
<feature type="domain" description="Helicase C-terminal" evidence="19">
    <location>
        <begin position="721"/>
        <end position="891"/>
    </location>
</feature>
<evidence type="ECO:0000256" key="4">
    <source>
        <dbReference type="ARBA" id="ARBA00022741"/>
    </source>
</evidence>
<reference evidence="20 21" key="1">
    <citation type="journal article" date="2010" name="Science">
        <title>Genomic comparison of the ants Camponotus floridanus and Harpegnathos saltator.</title>
        <authorList>
            <person name="Bonasio R."/>
            <person name="Zhang G."/>
            <person name="Ye C."/>
            <person name="Mutti N.S."/>
            <person name="Fang X."/>
            <person name="Qin N."/>
            <person name="Donahue G."/>
            <person name="Yang P."/>
            <person name="Li Q."/>
            <person name="Li C."/>
            <person name="Zhang P."/>
            <person name="Huang Z."/>
            <person name="Berger S.L."/>
            <person name="Reinberg D."/>
            <person name="Wang J."/>
            <person name="Liebig J."/>
        </authorList>
    </citation>
    <scope>NUCLEOTIDE SEQUENCE [LARGE SCALE GENOMIC DNA]</scope>
    <source>
        <strain evidence="21">C129</strain>
    </source>
</reference>
<dbReference type="InterPro" id="IPR000571">
    <property type="entry name" value="Znf_CCCH"/>
</dbReference>
<dbReference type="InterPro" id="IPR011709">
    <property type="entry name" value="DEAD-box_helicase_OB_fold"/>
</dbReference>
<dbReference type="Pfam" id="PF00271">
    <property type="entry name" value="Helicase_C"/>
    <property type="match status" value="1"/>
</dbReference>
<keyword evidence="10" id="KW-0175">Coiled coil</keyword>